<evidence type="ECO:0000313" key="2">
    <source>
        <dbReference type="Proteomes" id="UP001150581"/>
    </source>
</evidence>
<protein>
    <submittedName>
        <fullName evidence="1">N-alpha-acetyltransferase 30</fullName>
        <ecNumber evidence="1">2.3.1.256</ecNumber>
    </submittedName>
</protein>
<keyword evidence="2" id="KW-1185">Reference proteome</keyword>
<dbReference type="EC" id="2.3.1.256" evidence="1"/>
<comment type="caution">
    <text evidence="1">The sequence shown here is derived from an EMBL/GenBank/DDBJ whole genome shotgun (WGS) entry which is preliminary data.</text>
</comment>
<sequence>MTDGNSQKDIIYTTYETETDLLPAIPLIEADLSEPYSIYTYRYFVQQWPELCILAHSAVTKECVGVVICKLEDHRRRMVDGYFDDEKTALTRGYIGMVAVDKKYRKRGIGSSLVIRALAQMQRMGADEVILEAEADNRGALAMYEALGFVREKRLHRYYMSGIDAFRLKLWL</sequence>
<name>A0ACC1IQQ4_9FUNG</name>
<evidence type="ECO:0000313" key="1">
    <source>
        <dbReference type="EMBL" id="KAJ1898955.1"/>
    </source>
</evidence>
<gene>
    <name evidence="1" type="primary">NAA30</name>
    <name evidence="1" type="ORF">LPJ66_002420</name>
</gene>
<reference evidence="1" key="1">
    <citation type="submission" date="2022-07" db="EMBL/GenBank/DDBJ databases">
        <title>Phylogenomic reconstructions and comparative analyses of Kickxellomycotina fungi.</title>
        <authorList>
            <person name="Reynolds N.K."/>
            <person name="Stajich J.E."/>
            <person name="Barry K."/>
            <person name="Grigoriev I.V."/>
            <person name="Crous P."/>
            <person name="Smith M.E."/>
        </authorList>
    </citation>
    <scope>NUCLEOTIDE SEQUENCE</scope>
    <source>
        <strain evidence="1">Benny 63K</strain>
    </source>
</reference>
<dbReference type="EMBL" id="JANBPG010000194">
    <property type="protein sequence ID" value="KAJ1898955.1"/>
    <property type="molecule type" value="Genomic_DNA"/>
</dbReference>
<proteinExistence type="predicted"/>
<keyword evidence="1" id="KW-0808">Transferase</keyword>
<dbReference type="Proteomes" id="UP001150581">
    <property type="component" value="Unassembled WGS sequence"/>
</dbReference>
<keyword evidence="1" id="KW-0012">Acyltransferase</keyword>
<organism evidence="1 2">
    <name type="scientific">Kickxella alabastrina</name>
    <dbReference type="NCBI Taxonomy" id="61397"/>
    <lineage>
        <taxon>Eukaryota</taxon>
        <taxon>Fungi</taxon>
        <taxon>Fungi incertae sedis</taxon>
        <taxon>Zoopagomycota</taxon>
        <taxon>Kickxellomycotina</taxon>
        <taxon>Kickxellomycetes</taxon>
        <taxon>Kickxellales</taxon>
        <taxon>Kickxellaceae</taxon>
        <taxon>Kickxella</taxon>
    </lineage>
</organism>
<accession>A0ACC1IQQ4</accession>